<evidence type="ECO:0000256" key="1">
    <source>
        <dbReference type="ARBA" id="ARBA00023172"/>
    </source>
</evidence>
<dbReference type="Proteomes" id="UP000248889">
    <property type="component" value="Unassembled WGS sequence"/>
</dbReference>
<dbReference type="InterPro" id="IPR013762">
    <property type="entry name" value="Integrase-like_cat_sf"/>
</dbReference>
<feature type="domain" description="Tyr recombinase" evidence="2">
    <location>
        <begin position="1"/>
        <end position="116"/>
    </location>
</feature>
<accession>A0A2X0IFZ7</accession>
<evidence type="ECO:0000259" key="2">
    <source>
        <dbReference type="PROSITE" id="PS51898"/>
    </source>
</evidence>
<organism evidence="3 4">
    <name type="scientific">Streptacidiphilus pinicola</name>
    <dbReference type="NCBI Taxonomy" id="2219663"/>
    <lineage>
        <taxon>Bacteria</taxon>
        <taxon>Bacillati</taxon>
        <taxon>Actinomycetota</taxon>
        <taxon>Actinomycetes</taxon>
        <taxon>Kitasatosporales</taxon>
        <taxon>Streptomycetaceae</taxon>
        <taxon>Streptacidiphilus</taxon>
    </lineage>
</organism>
<dbReference type="PROSITE" id="PS51898">
    <property type="entry name" value="TYR_RECOMBINASE"/>
    <property type="match status" value="1"/>
</dbReference>
<sequence>MAARLWRTKSPRAIAALQRQARIQQAQLPPRAPLAGLDGAPLRPQWVLDQLRRRTAAAELPTIGLHDLRHTAATIMIASGVPIAIVSKTLRHSTLSTTVNLYGHLLPYAALEAVAALANALDTADADHDPDRPNRALARTGV</sequence>
<protein>
    <recommendedName>
        <fullName evidence="2">Tyr recombinase domain-containing protein</fullName>
    </recommendedName>
</protein>
<keyword evidence="4" id="KW-1185">Reference proteome</keyword>
<name>A0A2X0IFZ7_9ACTN</name>
<dbReference type="GO" id="GO:0003677">
    <property type="term" value="F:DNA binding"/>
    <property type="evidence" value="ECO:0007669"/>
    <property type="project" value="InterPro"/>
</dbReference>
<dbReference type="AlphaFoldDB" id="A0A2X0IFZ7"/>
<proteinExistence type="predicted"/>
<dbReference type="SUPFAM" id="SSF56349">
    <property type="entry name" value="DNA breaking-rejoining enzymes"/>
    <property type="match status" value="1"/>
</dbReference>
<dbReference type="InterPro" id="IPR011010">
    <property type="entry name" value="DNA_brk_join_enz"/>
</dbReference>
<gene>
    <name evidence="3" type="ORF">DN069_27915</name>
</gene>
<reference evidence="3 4" key="1">
    <citation type="submission" date="2018-06" db="EMBL/GenBank/DDBJ databases">
        <title>Streptacidiphilus pinicola sp. nov., isolated from pine grove soil.</title>
        <authorList>
            <person name="Roh S.G."/>
            <person name="Park S."/>
            <person name="Kim M.-K."/>
            <person name="Yun B.-R."/>
            <person name="Park J."/>
            <person name="Kim M.J."/>
            <person name="Kim Y.S."/>
            <person name="Kim S.B."/>
        </authorList>
    </citation>
    <scope>NUCLEOTIDE SEQUENCE [LARGE SCALE GENOMIC DNA]</scope>
    <source>
        <strain evidence="3 4">MMS16-CNU450</strain>
    </source>
</reference>
<dbReference type="Gene3D" id="1.10.443.10">
    <property type="entry name" value="Intergrase catalytic core"/>
    <property type="match status" value="1"/>
</dbReference>
<evidence type="ECO:0000313" key="3">
    <source>
        <dbReference type="EMBL" id="RAG82351.1"/>
    </source>
</evidence>
<comment type="caution">
    <text evidence="3">The sequence shown here is derived from an EMBL/GenBank/DDBJ whole genome shotgun (WGS) entry which is preliminary data.</text>
</comment>
<keyword evidence="1" id="KW-0233">DNA recombination</keyword>
<dbReference type="GO" id="GO:0006310">
    <property type="term" value="P:DNA recombination"/>
    <property type="evidence" value="ECO:0007669"/>
    <property type="project" value="UniProtKB-KW"/>
</dbReference>
<evidence type="ECO:0000313" key="4">
    <source>
        <dbReference type="Proteomes" id="UP000248889"/>
    </source>
</evidence>
<dbReference type="InterPro" id="IPR002104">
    <property type="entry name" value="Integrase_catalytic"/>
</dbReference>
<dbReference type="EMBL" id="QKYN01000116">
    <property type="protein sequence ID" value="RAG82351.1"/>
    <property type="molecule type" value="Genomic_DNA"/>
</dbReference>
<dbReference type="OrthoDB" id="3175606at2"/>
<dbReference type="Pfam" id="PF00589">
    <property type="entry name" value="Phage_integrase"/>
    <property type="match status" value="1"/>
</dbReference>
<dbReference type="GO" id="GO:0015074">
    <property type="term" value="P:DNA integration"/>
    <property type="evidence" value="ECO:0007669"/>
    <property type="project" value="InterPro"/>
</dbReference>
<dbReference type="RefSeq" id="WP_111505556.1">
    <property type="nucleotide sequence ID" value="NZ_QKYN01000116.1"/>
</dbReference>